<reference evidence="2 3" key="1">
    <citation type="journal article" date="2008" name="Nature">
        <title>The Trichoplax genome and the nature of placozoans.</title>
        <authorList>
            <person name="Srivastava M."/>
            <person name="Begovic E."/>
            <person name="Chapman J."/>
            <person name="Putnam N.H."/>
            <person name="Hellsten U."/>
            <person name="Kawashima T."/>
            <person name="Kuo A."/>
            <person name="Mitros T."/>
            <person name="Salamov A."/>
            <person name="Carpenter M.L."/>
            <person name="Signorovitch A.Y."/>
            <person name="Moreno M.A."/>
            <person name="Kamm K."/>
            <person name="Grimwood J."/>
            <person name="Schmutz J."/>
            <person name="Shapiro H."/>
            <person name="Grigoriev I.V."/>
            <person name="Buss L.W."/>
            <person name="Schierwater B."/>
            <person name="Dellaporta S.L."/>
            <person name="Rokhsar D.S."/>
        </authorList>
    </citation>
    <scope>NUCLEOTIDE SEQUENCE [LARGE SCALE GENOMIC DNA]</scope>
    <source>
        <strain evidence="2 3">Grell-BS-1999</strain>
    </source>
</reference>
<dbReference type="Proteomes" id="UP000009022">
    <property type="component" value="Unassembled WGS sequence"/>
</dbReference>
<name>B3SAF3_TRIAD</name>
<sequence>MAIQQQFHQVRNFTYGINRYAMADLENAILTLDYFIDKCLKENSSTVVSHAVSQLITTTIVFNFTPQFNALQCGGACDIQVQVPQISDHHLRAMARLTFSNQSEESHKDELCQVIINRRAVDNHERFQVDVDRNQDEILKIKEISRRKDPIHSHSFPVRPQDLNQSGFVPTACYVTYCQHAASHAIYCKHLPGAQNFTHILRLARMQIYVLSLVREENLLVEIWQQNVAERFIIDFRITSKDGIVCVASFDVNTHFKAEKLPFYEIPLQRSETCCNYDVPGFYRLRDRFNNAKLDTMLSYKVALDKMTMDIADIFGVRAAYSDGRFFPVRHEVKIAPGFYSILPDALVKCSIQLASMNRTSVIFDHILKVGSNKLLTISTKLVSVNHGRVANIPDSIMLLEALAPLLNKKSYSKVTCPNQIPIKAFKYSFTIRSNDIDINQHVNNAVYISACFDAASKAVSSGSSAYRTSFGRDFNPACLTELSASYYKQMFEHQLLDTFTWQDEDDDKLHFVMKHENVNIFYMTGNYSVKQISKL</sequence>
<keyword evidence="3" id="KW-1185">Reference proteome</keyword>
<dbReference type="PANTHER" id="PTHR34487:SF1">
    <property type="entry name" value="ACYL-ACP THIOESTERASE"/>
    <property type="match status" value="1"/>
</dbReference>
<dbReference type="AlphaFoldDB" id="B3SAF3"/>
<dbReference type="InterPro" id="IPR049427">
    <property type="entry name" value="Acyl-ACP_TE_C"/>
</dbReference>
<dbReference type="Gene3D" id="3.10.129.10">
    <property type="entry name" value="Hotdog Thioesterase"/>
    <property type="match status" value="2"/>
</dbReference>
<dbReference type="GeneID" id="6758412"/>
<feature type="domain" description="Acyl-ACP thioesterase-like C-terminal" evidence="1">
    <location>
        <begin position="427"/>
        <end position="458"/>
    </location>
</feature>
<dbReference type="OrthoDB" id="5975054at2759"/>
<protein>
    <recommendedName>
        <fullName evidence="1">Acyl-ACP thioesterase-like C-terminal domain-containing protein</fullName>
    </recommendedName>
</protein>
<dbReference type="PANTHER" id="PTHR34487">
    <property type="entry name" value="ACYL-ACP THIOESTERASE"/>
    <property type="match status" value="1"/>
</dbReference>
<dbReference type="PhylomeDB" id="B3SAF3"/>
<dbReference type="Pfam" id="PF20791">
    <property type="entry name" value="Acyl-ACP_TE_C"/>
    <property type="match status" value="1"/>
</dbReference>
<dbReference type="HOGENOM" id="CLU_504672_0_0_1"/>
<dbReference type="EMBL" id="DS985261">
    <property type="protein sequence ID" value="EDV20303.1"/>
    <property type="molecule type" value="Genomic_DNA"/>
</dbReference>
<dbReference type="RefSeq" id="XP_002117253.1">
    <property type="nucleotide sequence ID" value="XM_002117217.1"/>
</dbReference>
<organism evidence="2 3">
    <name type="scientific">Trichoplax adhaerens</name>
    <name type="common">Trichoplax reptans</name>
    <dbReference type="NCBI Taxonomy" id="10228"/>
    <lineage>
        <taxon>Eukaryota</taxon>
        <taxon>Metazoa</taxon>
        <taxon>Placozoa</taxon>
        <taxon>Uniplacotomia</taxon>
        <taxon>Trichoplacea</taxon>
        <taxon>Trichoplacidae</taxon>
        <taxon>Trichoplax</taxon>
    </lineage>
</organism>
<dbReference type="CDD" id="cd03440">
    <property type="entry name" value="hot_dog"/>
    <property type="match status" value="1"/>
</dbReference>
<dbReference type="InParanoid" id="B3SAF3"/>
<dbReference type="SUPFAM" id="SSF54637">
    <property type="entry name" value="Thioesterase/thiol ester dehydrase-isomerase"/>
    <property type="match status" value="2"/>
</dbReference>
<evidence type="ECO:0000313" key="2">
    <source>
        <dbReference type="EMBL" id="EDV20303.1"/>
    </source>
</evidence>
<evidence type="ECO:0000313" key="3">
    <source>
        <dbReference type="Proteomes" id="UP000009022"/>
    </source>
</evidence>
<dbReference type="CTD" id="6758412"/>
<dbReference type="KEGG" id="tad:TRIADDRAFT_61239"/>
<accession>B3SAF3</accession>
<dbReference type="InterPro" id="IPR029069">
    <property type="entry name" value="HotDog_dom_sf"/>
</dbReference>
<gene>
    <name evidence="2" type="ORF">TRIADDRAFT_61239</name>
</gene>
<evidence type="ECO:0000259" key="1">
    <source>
        <dbReference type="Pfam" id="PF20791"/>
    </source>
</evidence>
<proteinExistence type="predicted"/>